<accession>A0A918F854</accession>
<dbReference type="PANTHER" id="PTHR43557">
    <property type="entry name" value="APOPTOSIS-INDUCING FACTOR 1"/>
    <property type="match status" value="1"/>
</dbReference>
<keyword evidence="4" id="KW-0560">Oxidoreductase</keyword>
<evidence type="ECO:0000256" key="1">
    <source>
        <dbReference type="ARBA" id="ARBA00001974"/>
    </source>
</evidence>
<keyword evidence="2" id="KW-0285">Flavoprotein</keyword>
<keyword evidence="7" id="KW-1185">Reference proteome</keyword>
<organism evidence="6 7">
    <name type="scientific">Agromyces mediolanus</name>
    <name type="common">Corynebacterium mediolanum</name>
    <dbReference type="NCBI Taxonomy" id="41986"/>
    <lineage>
        <taxon>Bacteria</taxon>
        <taxon>Bacillati</taxon>
        <taxon>Actinomycetota</taxon>
        <taxon>Actinomycetes</taxon>
        <taxon>Micrococcales</taxon>
        <taxon>Microbacteriaceae</taxon>
        <taxon>Agromyces</taxon>
    </lineage>
</organism>
<evidence type="ECO:0000256" key="2">
    <source>
        <dbReference type="ARBA" id="ARBA00022630"/>
    </source>
</evidence>
<feature type="domain" description="FAD/NAD(P)-binding" evidence="5">
    <location>
        <begin position="6"/>
        <end position="302"/>
    </location>
</feature>
<dbReference type="Gene3D" id="3.30.390.30">
    <property type="match status" value="1"/>
</dbReference>
<dbReference type="AlphaFoldDB" id="A0A918F854"/>
<evidence type="ECO:0000313" key="7">
    <source>
        <dbReference type="Proteomes" id="UP000610303"/>
    </source>
</evidence>
<dbReference type="EMBL" id="BMRJ01000001">
    <property type="protein sequence ID" value="GGR18132.1"/>
    <property type="molecule type" value="Genomic_DNA"/>
</dbReference>
<dbReference type="InterPro" id="IPR016156">
    <property type="entry name" value="FAD/NAD-linked_Rdtase_dimer_sf"/>
</dbReference>
<proteinExistence type="predicted"/>
<dbReference type="GO" id="GO:0005737">
    <property type="term" value="C:cytoplasm"/>
    <property type="evidence" value="ECO:0007669"/>
    <property type="project" value="TreeGrafter"/>
</dbReference>
<comment type="caution">
    <text evidence="6">The sequence shown here is derived from an EMBL/GenBank/DDBJ whole genome shotgun (WGS) entry which is preliminary data.</text>
</comment>
<evidence type="ECO:0000259" key="5">
    <source>
        <dbReference type="Pfam" id="PF07992"/>
    </source>
</evidence>
<dbReference type="Proteomes" id="UP000610303">
    <property type="component" value="Unassembled WGS sequence"/>
</dbReference>
<dbReference type="RefSeq" id="WP_189084076.1">
    <property type="nucleotide sequence ID" value="NZ_BMRJ01000001.1"/>
</dbReference>
<dbReference type="InterPro" id="IPR023753">
    <property type="entry name" value="FAD/NAD-binding_dom"/>
</dbReference>
<dbReference type="Gene3D" id="3.50.50.60">
    <property type="entry name" value="FAD/NAD(P)-binding domain"/>
    <property type="match status" value="2"/>
</dbReference>
<reference evidence="6" key="2">
    <citation type="submission" date="2020-09" db="EMBL/GenBank/DDBJ databases">
        <authorList>
            <person name="Sun Q."/>
            <person name="Ohkuma M."/>
        </authorList>
    </citation>
    <scope>NUCLEOTIDE SEQUENCE</scope>
    <source>
        <strain evidence="6">JCM 3346</strain>
    </source>
</reference>
<evidence type="ECO:0000256" key="3">
    <source>
        <dbReference type="ARBA" id="ARBA00022827"/>
    </source>
</evidence>
<evidence type="ECO:0000313" key="6">
    <source>
        <dbReference type="EMBL" id="GGR18132.1"/>
    </source>
</evidence>
<dbReference type="InterPro" id="IPR050446">
    <property type="entry name" value="FAD-oxidoreductase/Apoptosis"/>
</dbReference>
<dbReference type="PANTHER" id="PTHR43557:SF2">
    <property type="entry name" value="RIESKE DOMAIN-CONTAINING PROTEIN-RELATED"/>
    <property type="match status" value="1"/>
</dbReference>
<protein>
    <submittedName>
        <fullName evidence="6">Pyridine nucleotide-disulfide oxidoreductase</fullName>
    </submittedName>
</protein>
<evidence type="ECO:0000256" key="4">
    <source>
        <dbReference type="ARBA" id="ARBA00023002"/>
    </source>
</evidence>
<dbReference type="GO" id="GO:0016651">
    <property type="term" value="F:oxidoreductase activity, acting on NAD(P)H"/>
    <property type="evidence" value="ECO:0007669"/>
    <property type="project" value="TreeGrafter"/>
</dbReference>
<keyword evidence="3" id="KW-0274">FAD</keyword>
<gene>
    <name evidence="6" type="ORF">GCM10010196_09000</name>
</gene>
<comment type="cofactor">
    <cofactor evidence="1">
        <name>FAD</name>
        <dbReference type="ChEBI" id="CHEBI:57692"/>
    </cofactor>
</comment>
<dbReference type="InterPro" id="IPR036188">
    <property type="entry name" value="FAD/NAD-bd_sf"/>
</dbReference>
<dbReference type="Pfam" id="PF07992">
    <property type="entry name" value="Pyr_redox_2"/>
    <property type="match status" value="1"/>
</dbReference>
<dbReference type="PRINTS" id="PR00368">
    <property type="entry name" value="FADPNR"/>
</dbReference>
<name>A0A918F854_AGRME</name>
<sequence>MSAPARVVIVGASIGGLTVAESLRDEGFDGEITLLGDEPHLPYTRPPLSKQILAGEWQPDQAAIRTAAELDELGIRVLTGRRATGLDVGARTLHTGDGPIDFDELVIATGTEPRRHPALAEASTLRTMDDALRLRERMEAARRVAVIGSGILGSEIASAARKRDAEVLLVGRSGALGFGGVGTLLSEELVRLHEAHGVELSLRAELVAARPAGTSTAPDATELGFADGTTRTVDLVVTMIGGTPCTDWLASSTLELADGIACDRLGIAAPGISAVGDVAAWFDPITGRHRRVEHQSNAIEQAIAVAGRLAHGAEGAQPVPLFWSEIHGTRIHAYGWFDPERPLAELPKSAELPNTAESVGTVFGSHDGAGELRGVVGWNAPPRDFRTARAAVVTSAHPLVAHS</sequence>
<dbReference type="SUPFAM" id="SSF51905">
    <property type="entry name" value="FAD/NAD(P)-binding domain"/>
    <property type="match status" value="2"/>
</dbReference>
<reference evidence="6" key="1">
    <citation type="journal article" date="2014" name="Int. J. Syst. Evol. Microbiol.">
        <title>Complete genome sequence of Corynebacterium casei LMG S-19264T (=DSM 44701T), isolated from a smear-ripened cheese.</title>
        <authorList>
            <consortium name="US DOE Joint Genome Institute (JGI-PGF)"/>
            <person name="Walter F."/>
            <person name="Albersmeier A."/>
            <person name="Kalinowski J."/>
            <person name="Ruckert C."/>
        </authorList>
    </citation>
    <scope>NUCLEOTIDE SEQUENCE</scope>
    <source>
        <strain evidence="6">JCM 3346</strain>
    </source>
</reference>